<dbReference type="GO" id="GO:0007018">
    <property type="term" value="P:microtubule-based movement"/>
    <property type="evidence" value="ECO:0007669"/>
    <property type="project" value="InterPro"/>
</dbReference>
<reference evidence="14 15" key="1">
    <citation type="journal article" date="2011" name="Proc. Natl. Acad. Sci. U.S.A.">
        <title>Niche of harmful alga Aureococcus anophagefferens revealed through ecogenomics.</title>
        <authorList>
            <person name="Gobler C.J."/>
            <person name="Berry D.L."/>
            <person name="Dyhrman S.T."/>
            <person name="Wilhelm S.W."/>
            <person name="Salamov A."/>
            <person name="Lobanov A.V."/>
            <person name="Zhang Y."/>
            <person name="Collier J.L."/>
            <person name="Wurch L.L."/>
            <person name="Kustka A.B."/>
            <person name="Dill B.D."/>
            <person name="Shah M."/>
            <person name="VerBerkmoes N.C."/>
            <person name="Kuo A."/>
            <person name="Terry A."/>
            <person name="Pangilinan J."/>
            <person name="Lindquist E.A."/>
            <person name="Lucas S."/>
            <person name="Paulsen I.T."/>
            <person name="Hattenrath-Lehmann T.K."/>
            <person name="Talmage S.C."/>
            <person name="Walker E.A."/>
            <person name="Koch F."/>
            <person name="Burson A.M."/>
            <person name="Marcoval M.A."/>
            <person name="Tang Y.Z."/>
            <person name="Lecleir G.R."/>
            <person name="Coyne K.J."/>
            <person name="Berg G.M."/>
            <person name="Bertrand E.M."/>
            <person name="Saito M.A."/>
            <person name="Gladyshev V.N."/>
            <person name="Grigoriev I.V."/>
        </authorList>
    </citation>
    <scope>NUCLEOTIDE SEQUENCE [LARGE SCALE GENOMIC DNA]</scope>
    <source>
        <strain evidence="15">CCMP 1984</strain>
    </source>
</reference>
<dbReference type="SUPFAM" id="SSF52540">
    <property type="entry name" value="P-loop containing nucleoside triphosphate hydrolases"/>
    <property type="match status" value="1"/>
</dbReference>
<dbReference type="PANTHER" id="PTHR47968">
    <property type="entry name" value="CENTROMERE PROTEIN E"/>
    <property type="match status" value="1"/>
</dbReference>
<keyword evidence="5 10" id="KW-0067">ATP-binding</keyword>
<dbReference type="PROSITE" id="PS50067">
    <property type="entry name" value="KINESIN_MOTOR_2"/>
    <property type="match status" value="1"/>
</dbReference>
<evidence type="ECO:0000256" key="8">
    <source>
        <dbReference type="ARBA" id="ARBA00023212"/>
    </source>
</evidence>
<dbReference type="InterPro" id="IPR019821">
    <property type="entry name" value="Kinesin_motor_CS"/>
</dbReference>
<feature type="domain" description="Kinesin motor" evidence="13">
    <location>
        <begin position="5"/>
        <end position="345"/>
    </location>
</feature>
<evidence type="ECO:0000256" key="4">
    <source>
        <dbReference type="ARBA" id="ARBA00022741"/>
    </source>
</evidence>
<dbReference type="PROSITE" id="PS00411">
    <property type="entry name" value="KINESIN_MOTOR_1"/>
    <property type="match status" value="1"/>
</dbReference>
<dbReference type="PRINTS" id="PR00380">
    <property type="entry name" value="KINESINHEAVY"/>
</dbReference>
<dbReference type="GO" id="GO:0008017">
    <property type="term" value="F:microtubule binding"/>
    <property type="evidence" value="ECO:0007669"/>
    <property type="project" value="InterPro"/>
</dbReference>
<evidence type="ECO:0000256" key="6">
    <source>
        <dbReference type="ARBA" id="ARBA00023054"/>
    </source>
</evidence>
<name>F0YNZ4_AURAN</name>
<evidence type="ECO:0000256" key="9">
    <source>
        <dbReference type="ARBA" id="ARBA00034704"/>
    </source>
</evidence>
<keyword evidence="3 11" id="KW-0493">Microtubule</keyword>
<protein>
    <recommendedName>
        <fullName evidence="11">Kinesin-like protein</fullName>
    </recommendedName>
</protein>
<dbReference type="KEGG" id="aaf:AURANDRAFT_2300"/>
<dbReference type="InParanoid" id="F0YNZ4"/>
<dbReference type="GO" id="GO:0005874">
    <property type="term" value="C:microtubule"/>
    <property type="evidence" value="ECO:0007669"/>
    <property type="project" value="UniProtKB-KW"/>
</dbReference>
<evidence type="ECO:0000256" key="12">
    <source>
        <dbReference type="SAM" id="MobiDB-lite"/>
    </source>
</evidence>
<dbReference type="InterPro" id="IPR001752">
    <property type="entry name" value="Kinesin_motor_dom"/>
</dbReference>
<dbReference type="InterPro" id="IPR027417">
    <property type="entry name" value="P-loop_NTPase"/>
</dbReference>
<evidence type="ECO:0000256" key="5">
    <source>
        <dbReference type="ARBA" id="ARBA00022840"/>
    </source>
</evidence>
<feature type="non-terminal residue" evidence="14">
    <location>
        <position position="378"/>
    </location>
</feature>
<dbReference type="GO" id="GO:0003777">
    <property type="term" value="F:microtubule motor activity"/>
    <property type="evidence" value="ECO:0007669"/>
    <property type="project" value="InterPro"/>
</dbReference>
<dbReference type="GO" id="GO:0007010">
    <property type="term" value="P:cytoskeleton organization"/>
    <property type="evidence" value="ECO:0007669"/>
    <property type="project" value="UniProtKB-ARBA"/>
</dbReference>
<dbReference type="GeneID" id="20219688"/>
<dbReference type="eggNOG" id="KOG4280">
    <property type="taxonomic scope" value="Eukaryota"/>
</dbReference>
<sequence length="378" mass="41571">RSDDTVKVVVRVRPLLSRETSAKIVHANKEDQTVTVVSEASETTSTGATPLGRSRGTAAHSFKFDHVYDEESSQEELYESTARPIVESCLEGYNATIFAYGQTGTGKTYTMTGADGQVNIRGIIPRSIEQIFGHVSLNTNKNVRFLARASCIQIYQEAVIPSVAVSQHEALAIREDPKRGVYVDGLSEWVVRQPSEVYALMDRANRVRATGATKMNDFSSRQGAYVATRVDGFTRVSRVGKLNLVDLAGSERVRVSGATGQRLEESKKINASLSALGNVIAALCESQKGGMRKHVPYRDSKLTRLLEDSLGGNCRTTVLATISPAAEASSETLSTLKFATRAKRVTNAPRLNEDLDQASLLRKYERELRRLRVRVCKR</sequence>
<keyword evidence="15" id="KW-1185">Reference proteome</keyword>
<proteinExistence type="inferred from homology"/>
<dbReference type="FunFam" id="3.40.850.10:FF:000019">
    <property type="entry name" value="Kinesin-like protein KIN-5D"/>
    <property type="match status" value="1"/>
</dbReference>
<keyword evidence="2" id="KW-0963">Cytoplasm</keyword>
<dbReference type="Pfam" id="PF00225">
    <property type="entry name" value="Kinesin"/>
    <property type="match status" value="1"/>
</dbReference>
<dbReference type="InterPro" id="IPR027640">
    <property type="entry name" value="Kinesin-like_fam"/>
</dbReference>
<feature type="binding site" evidence="10">
    <location>
        <begin position="101"/>
        <end position="108"/>
    </location>
    <ligand>
        <name>ATP</name>
        <dbReference type="ChEBI" id="CHEBI:30616"/>
    </ligand>
</feature>
<dbReference type="InterPro" id="IPR036961">
    <property type="entry name" value="Kinesin_motor_dom_sf"/>
</dbReference>
<evidence type="ECO:0000256" key="2">
    <source>
        <dbReference type="ARBA" id="ARBA00022490"/>
    </source>
</evidence>
<keyword evidence="7 10" id="KW-0505">Motor protein</keyword>
<comment type="subcellular location">
    <subcellularLocation>
        <location evidence="1">Cytoplasm</location>
        <location evidence="1">Cytoskeleton</location>
    </subcellularLocation>
</comment>
<keyword evidence="8" id="KW-0206">Cytoskeleton</keyword>
<evidence type="ECO:0000256" key="10">
    <source>
        <dbReference type="PROSITE-ProRule" id="PRU00283"/>
    </source>
</evidence>
<keyword evidence="6" id="KW-0175">Coiled coil</keyword>
<feature type="region of interest" description="Disordered" evidence="12">
    <location>
        <begin position="35"/>
        <end position="54"/>
    </location>
</feature>
<dbReference type="Gene3D" id="3.40.850.10">
    <property type="entry name" value="Kinesin motor domain"/>
    <property type="match status" value="1"/>
</dbReference>
<dbReference type="OMA" id="ATICCAG"/>
<evidence type="ECO:0000256" key="7">
    <source>
        <dbReference type="ARBA" id="ARBA00023175"/>
    </source>
</evidence>
<accession>F0YNZ4</accession>
<evidence type="ECO:0000256" key="1">
    <source>
        <dbReference type="ARBA" id="ARBA00004245"/>
    </source>
</evidence>
<feature type="compositionally biased region" description="Low complexity" evidence="12">
    <location>
        <begin position="35"/>
        <end position="49"/>
    </location>
</feature>
<dbReference type="Proteomes" id="UP000002729">
    <property type="component" value="Unassembled WGS sequence"/>
</dbReference>
<evidence type="ECO:0000313" key="14">
    <source>
        <dbReference type="EMBL" id="EGB03166.1"/>
    </source>
</evidence>
<evidence type="ECO:0000313" key="15">
    <source>
        <dbReference type="Proteomes" id="UP000002729"/>
    </source>
</evidence>
<evidence type="ECO:0000256" key="3">
    <source>
        <dbReference type="ARBA" id="ARBA00022701"/>
    </source>
</evidence>
<dbReference type="OrthoDB" id="3176171at2759"/>
<dbReference type="RefSeq" id="XP_009042142.1">
    <property type="nucleotide sequence ID" value="XM_009043894.1"/>
</dbReference>
<organism evidence="15">
    <name type="scientific">Aureococcus anophagefferens</name>
    <name type="common">Harmful bloom alga</name>
    <dbReference type="NCBI Taxonomy" id="44056"/>
    <lineage>
        <taxon>Eukaryota</taxon>
        <taxon>Sar</taxon>
        <taxon>Stramenopiles</taxon>
        <taxon>Ochrophyta</taxon>
        <taxon>Pelagophyceae</taxon>
        <taxon>Pelagomonadales</taxon>
        <taxon>Pelagomonadaceae</taxon>
        <taxon>Aureococcus</taxon>
    </lineage>
</organism>
<comment type="similarity">
    <text evidence="9">Belongs to the TRAFAC class myosin-kinesin ATPase superfamily. Kinesin family. KIN-5/BimC subfamily.</text>
</comment>
<evidence type="ECO:0000256" key="11">
    <source>
        <dbReference type="RuleBase" id="RU000394"/>
    </source>
</evidence>
<dbReference type="PANTHER" id="PTHR47968:SF36">
    <property type="entry name" value="KINESIN HEAVY CHAIN ISOFORM X1"/>
    <property type="match status" value="1"/>
</dbReference>
<dbReference type="AlphaFoldDB" id="F0YNZ4"/>
<dbReference type="EMBL" id="GL833188">
    <property type="protein sequence ID" value="EGB03166.1"/>
    <property type="molecule type" value="Genomic_DNA"/>
</dbReference>
<keyword evidence="4 10" id="KW-0547">Nucleotide-binding</keyword>
<dbReference type="SMART" id="SM00129">
    <property type="entry name" value="KISc"/>
    <property type="match status" value="1"/>
</dbReference>
<gene>
    <name evidence="14" type="ORF">AURANDRAFT_2300</name>
</gene>
<dbReference type="GO" id="GO:0005524">
    <property type="term" value="F:ATP binding"/>
    <property type="evidence" value="ECO:0007669"/>
    <property type="project" value="UniProtKB-UniRule"/>
</dbReference>
<feature type="non-terminal residue" evidence="14">
    <location>
        <position position="1"/>
    </location>
</feature>
<evidence type="ECO:0000259" key="13">
    <source>
        <dbReference type="PROSITE" id="PS50067"/>
    </source>
</evidence>